<sequence>MERLSALFGGRFNATSGPVVDSEGREVLFGFNNWIRDDEFSGDLLDALSREPRDPSIDYLILAYVFVFALLFVLTFTSRTGDNLFLEQYRRFFLWPIFAMIANTMLAVGLSVHDHMRWYEARVGERVAERLTLERQQDPSQGRPLLLPDTQTWKRGLGWLITDPERARAMLTTLNTTSLTVVVLMFSLTILALQLFASNYSPRLTHSYMRSSDNVRCLSIFVGFFAYCSTVLAFVGGSHEEEDPFCPMWAVAALPLYTMVLLWVLIYFMDSFLRGLHLESILHRIAEEHKDELRRANLGRSLEERGWSARMAAWLRKVSRRFSMWKVDVPAPDDETRQIDDLSVQGRSAVKSTCSGYIHSARLEWLAHKLRRESPPLQLCFRRRVMIGAFITEGTVLAWVRVHPDPEGRRVRRAGHFSSLFKQHTRATTGEQQSQTVGEEQLQRVTRITNAAFRLGLEDKGGEGISFGLREITEVCMRSMTSSVNDPHAAVSAIDRLSDLLKDCVRNRLHHRFVRIKGRLYVTMRVWSFSELLAMSKQSRDLFILDRLMDVLADLAFICIEGRGIAAPREGFASREEFARRLVIVKGYFDQLLADARGKYPEGSSERAVIEAAYMRAQHVTSDLDSTSCAPETEPHNVTATFAREETMSDLRSEVSHSLSYVC</sequence>
<keyword evidence="3" id="KW-1185">Reference proteome</keyword>
<keyword evidence="1" id="KW-1133">Transmembrane helix</keyword>
<feature type="transmembrane region" description="Helical" evidence="1">
    <location>
        <begin position="218"/>
        <end position="236"/>
    </location>
</feature>
<keyword evidence="1" id="KW-0472">Membrane</keyword>
<evidence type="ECO:0000313" key="2">
    <source>
        <dbReference type="EMBL" id="CEM02500.1"/>
    </source>
</evidence>
<dbReference type="InParanoid" id="A0A0G4EW01"/>
<gene>
    <name evidence="2" type="ORF">Vbra_13649</name>
</gene>
<feature type="transmembrane region" description="Helical" evidence="1">
    <location>
        <begin position="178"/>
        <end position="197"/>
    </location>
</feature>
<dbReference type="PhylomeDB" id="A0A0G4EW01"/>
<proteinExistence type="predicted"/>
<reference evidence="2 3" key="1">
    <citation type="submission" date="2014-11" db="EMBL/GenBank/DDBJ databases">
        <authorList>
            <person name="Zhu J."/>
            <person name="Qi W."/>
            <person name="Song R."/>
        </authorList>
    </citation>
    <scope>NUCLEOTIDE SEQUENCE [LARGE SCALE GENOMIC DNA]</scope>
</reference>
<dbReference type="VEuPathDB" id="CryptoDB:Vbra_13649"/>
<evidence type="ECO:0000313" key="3">
    <source>
        <dbReference type="Proteomes" id="UP000041254"/>
    </source>
</evidence>
<dbReference type="InterPro" id="IPR018723">
    <property type="entry name" value="DUF2254_membrane"/>
</dbReference>
<name>A0A0G4EW01_VITBC</name>
<feature type="transmembrane region" description="Helical" evidence="1">
    <location>
        <begin position="59"/>
        <end position="80"/>
    </location>
</feature>
<evidence type="ECO:0000256" key="1">
    <source>
        <dbReference type="SAM" id="Phobius"/>
    </source>
</evidence>
<feature type="transmembrane region" description="Helical" evidence="1">
    <location>
        <begin position="248"/>
        <end position="268"/>
    </location>
</feature>
<dbReference type="OrthoDB" id="205122at2759"/>
<protein>
    <submittedName>
        <fullName evidence="2">Uncharacterized protein</fullName>
    </submittedName>
</protein>
<accession>A0A0G4EW01</accession>
<feature type="transmembrane region" description="Helical" evidence="1">
    <location>
        <begin position="92"/>
        <end position="112"/>
    </location>
</feature>
<keyword evidence="1" id="KW-0812">Transmembrane</keyword>
<dbReference type="Proteomes" id="UP000041254">
    <property type="component" value="Unassembled WGS sequence"/>
</dbReference>
<dbReference type="Pfam" id="PF10011">
    <property type="entry name" value="DUF2254"/>
    <property type="match status" value="1"/>
</dbReference>
<dbReference type="AlphaFoldDB" id="A0A0G4EW01"/>
<dbReference type="EMBL" id="CDMY01000328">
    <property type="protein sequence ID" value="CEM02500.1"/>
    <property type="molecule type" value="Genomic_DNA"/>
</dbReference>
<organism evidence="2 3">
    <name type="scientific">Vitrella brassicaformis (strain CCMP3155)</name>
    <dbReference type="NCBI Taxonomy" id="1169540"/>
    <lineage>
        <taxon>Eukaryota</taxon>
        <taxon>Sar</taxon>
        <taxon>Alveolata</taxon>
        <taxon>Colpodellida</taxon>
        <taxon>Vitrellaceae</taxon>
        <taxon>Vitrella</taxon>
    </lineage>
</organism>